<dbReference type="PANTHER" id="PTHR22930:SF269">
    <property type="entry name" value="NUCLEASE HARBI1-LIKE PROTEIN"/>
    <property type="match status" value="1"/>
</dbReference>
<dbReference type="PANTHER" id="PTHR22930">
    <property type="match status" value="1"/>
</dbReference>
<reference evidence="1" key="1">
    <citation type="submission" date="2020-04" db="EMBL/GenBank/DDBJ databases">
        <authorList>
            <person name="Alioto T."/>
            <person name="Alioto T."/>
            <person name="Gomez Garrido J."/>
        </authorList>
    </citation>
    <scope>NUCLEOTIDE SEQUENCE</scope>
    <source>
        <strain evidence="1">A484AB</strain>
    </source>
</reference>
<comment type="caution">
    <text evidence="1">The sequence shown here is derived from an EMBL/GenBank/DDBJ whole genome shotgun (WGS) entry which is preliminary data.</text>
</comment>
<sequence>MEASKIASLISIALIIKRRRKRRRRSLWTREWLKRNERGVFRQLMEELRLEDPEHYRRYLRMDTSKFECLLEKVEMKLTRKDTNMREAIPAGERLALSLRFLATGESYSSLHYQFRISVSSFALIVPEVCQAVFDVMKDEFLHFPENEEEWLAIAAGFEDVWQLPHCIGAADGKHVRILHPRNSGSVFYNYK</sequence>
<dbReference type="Proteomes" id="UP001152795">
    <property type="component" value="Unassembled WGS sequence"/>
</dbReference>
<organism evidence="1 2">
    <name type="scientific">Paramuricea clavata</name>
    <name type="common">Red gorgonian</name>
    <name type="synonym">Violescent sea-whip</name>
    <dbReference type="NCBI Taxonomy" id="317549"/>
    <lineage>
        <taxon>Eukaryota</taxon>
        <taxon>Metazoa</taxon>
        <taxon>Cnidaria</taxon>
        <taxon>Anthozoa</taxon>
        <taxon>Octocorallia</taxon>
        <taxon>Malacalcyonacea</taxon>
        <taxon>Plexauridae</taxon>
        <taxon>Paramuricea</taxon>
    </lineage>
</organism>
<dbReference type="EMBL" id="CACRXK020004696">
    <property type="protein sequence ID" value="CAB4003682.1"/>
    <property type="molecule type" value="Genomic_DNA"/>
</dbReference>
<dbReference type="OrthoDB" id="10051449at2759"/>
<name>A0A7D9ICJ8_PARCT</name>
<dbReference type="InterPro" id="IPR045249">
    <property type="entry name" value="HARBI1-like"/>
</dbReference>
<feature type="non-terminal residue" evidence="1">
    <location>
        <position position="1"/>
    </location>
</feature>
<evidence type="ECO:0000313" key="2">
    <source>
        <dbReference type="Proteomes" id="UP001152795"/>
    </source>
</evidence>
<accession>A0A7D9ICJ8</accession>
<evidence type="ECO:0000313" key="1">
    <source>
        <dbReference type="EMBL" id="CAB4003682.1"/>
    </source>
</evidence>
<keyword evidence="2" id="KW-1185">Reference proteome</keyword>
<proteinExistence type="predicted"/>
<dbReference type="AlphaFoldDB" id="A0A7D9ICJ8"/>
<gene>
    <name evidence="1" type="ORF">PACLA_8A032319</name>
</gene>
<protein>
    <submittedName>
        <fullName evidence="1">Uncharacterized protein</fullName>
    </submittedName>
</protein>